<reference evidence="3" key="2">
    <citation type="submission" date="2025-09" db="UniProtKB">
        <authorList>
            <consortium name="Ensembl"/>
        </authorList>
    </citation>
    <scope>IDENTIFICATION</scope>
</reference>
<evidence type="ECO:0000313" key="4">
    <source>
        <dbReference type="Proteomes" id="UP000694568"/>
    </source>
</evidence>
<name>A0A8D0D6D5_SANLU</name>
<dbReference type="Ensembl" id="ENSSLUT00000043335.1">
    <property type="protein sequence ID" value="ENSSLUP00000042008.1"/>
    <property type="gene ID" value="ENSSLUG00000018625.1"/>
</dbReference>
<keyword evidence="1" id="KW-0732">Signal</keyword>
<organism evidence="3 4">
    <name type="scientific">Sander lucioperca</name>
    <name type="common">Pike-perch</name>
    <name type="synonym">Perca lucioperca</name>
    <dbReference type="NCBI Taxonomy" id="283035"/>
    <lineage>
        <taxon>Eukaryota</taxon>
        <taxon>Metazoa</taxon>
        <taxon>Chordata</taxon>
        <taxon>Craniata</taxon>
        <taxon>Vertebrata</taxon>
        <taxon>Euteleostomi</taxon>
        <taxon>Actinopterygii</taxon>
        <taxon>Neopterygii</taxon>
        <taxon>Teleostei</taxon>
        <taxon>Neoteleostei</taxon>
        <taxon>Acanthomorphata</taxon>
        <taxon>Eupercaria</taxon>
        <taxon>Perciformes</taxon>
        <taxon>Percoidei</taxon>
        <taxon>Percidae</taxon>
        <taxon>Luciopercinae</taxon>
        <taxon>Sander</taxon>
    </lineage>
</organism>
<feature type="domain" description="Ribonuclease A-domain" evidence="2">
    <location>
        <begin position="29"/>
        <end position="127"/>
    </location>
</feature>
<dbReference type="Gene3D" id="3.10.130.10">
    <property type="entry name" value="Ribonuclease A-like domain"/>
    <property type="match status" value="2"/>
</dbReference>
<keyword evidence="4" id="KW-1185">Reference proteome</keyword>
<reference evidence="3" key="1">
    <citation type="submission" date="2025-08" db="UniProtKB">
        <authorList>
            <consortium name="Ensembl"/>
        </authorList>
    </citation>
    <scope>IDENTIFICATION</scope>
</reference>
<feature type="signal peptide" evidence="1">
    <location>
        <begin position="1"/>
        <end position="26"/>
    </location>
</feature>
<dbReference type="Proteomes" id="UP000694568">
    <property type="component" value="Unplaced"/>
</dbReference>
<feature type="chain" id="PRO_5034632168" description="Ribonuclease A-domain domain-containing protein" evidence="1">
    <location>
        <begin position="27"/>
        <end position="133"/>
    </location>
</feature>
<dbReference type="GeneTree" id="ENSGT01100000263801"/>
<evidence type="ECO:0000256" key="1">
    <source>
        <dbReference type="SAM" id="SignalP"/>
    </source>
</evidence>
<sequence length="133" mass="14775">INMKISIFAGVLLISAALISVKRVQQQRKESAVEKFERQHIKVDMNNNGCTEAMRNKRFKEKNGNCNDGRNIGGNYYKSNKNTFNVVVCSGANGKYPCVSNSSAINNVYIVTECDGNREPVHFSNLLLPDGSE</sequence>
<dbReference type="InterPro" id="IPR036816">
    <property type="entry name" value="RNaseA-like_dom_sf"/>
</dbReference>
<protein>
    <recommendedName>
        <fullName evidence="2">Ribonuclease A-domain domain-containing protein</fullName>
    </recommendedName>
</protein>
<dbReference type="SUPFAM" id="SSF54076">
    <property type="entry name" value="RNase A-like"/>
    <property type="match status" value="1"/>
</dbReference>
<evidence type="ECO:0000259" key="2">
    <source>
        <dbReference type="SMART" id="SM00092"/>
    </source>
</evidence>
<dbReference type="SMART" id="SM00092">
    <property type="entry name" value="RNAse_Pc"/>
    <property type="match status" value="1"/>
</dbReference>
<dbReference type="AlphaFoldDB" id="A0A8D0D6D5"/>
<evidence type="ECO:0000313" key="3">
    <source>
        <dbReference type="Ensembl" id="ENSSLUP00000042008.1"/>
    </source>
</evidence>
<accession>A0A8D0D6D5</accession>
<proteinExistence type="predicted"/>
<dbReference type="InterPro" id="IPR023412">
    <property type="entry name" value="RNaseA_domain"/>
</dbReference>